<reference evidence="8 9" key="1">
    <citation type="journal article" date="2021" name="Nat. Commun.">
        <title>Incipient diploidization of the medicinal plant Perilla within 10,000 years.</title>
        <authorList>
            <person name="Zhang Y."/>
            <person name="Shen Q."/>
            <person name="Leng L."/>
            <person name="Zhang D."/>
            <person name="Chen S."/>
            <person name="Shi Y."/>
            <person name="Ning Z."/>
            <person name="Chen S."/>
        </authorList>
    </citation>
    <scope>NUCLEOTIDE SEQUENCE [LARGE SCALE GENOMIC DNA]</scope>
    <source>
        <strain evidence="9">cv. PC099</strain>
    </source>
</reference>
<dbReference type="PANTHER" id="PTHR23504">
    <property type="entry name" value="MAJOR FACILITATOR SUPERFAMILY DOMAIN-CONTAINING PROTEIN 10"/>
    <property type="match status" value="1"/>
</dbReference>
<keyword evidence="3 7" id="KW-0812">Transmembrane</keyword>
<evidence type="ECO:0000256" key="1">
    <source>
        <dbReference type="ARBA" id="ARBA00004141"/>
    </source>
</evidence>
<dbReference type="GO" id="GO:0090333">
    <property type="term" value="P:regulation of stomatal closure"/>
    <property type="evidence" value="ECO:0007669"/>
    <property type="project" value="TreeGrafter"/>
</dbReference>
<feature type="transmembrane region" description="Helical" evidence="7">
    <location>
        <begin position="375"/>
        <end position="403"/>
    </location>
</feature>
<dbReference type="InterPro" id="IPR011701">
    <property type="entry name" value="MFS"/>
</dbReference>
<dbReference type="PANTHER" id="PTHR23504:SF114">
    <property type="entry name" value="PROTEIN ZINC INDUCED FACILITATOR-LIKE 1"/>
    <property type="match status" value="1"/>
</dbReference>
<comment type="caution">
    <text evidence="8">The sequence shown here is derived from an EMBL/GenBank/DDBJ whole genome shotgun (WGS) entry which is preliminary data.</text>
</comment>
<dbReference type="CDD" id="cd17330">
    <property type="entry name" value="MFS_SLC46_TetA_like"/>
    <property type="match status" value="1"/>
</dbReference>
<dbReference type="GO" id="GO:0005886">
    <property type="term" value="C:plasma membrane"/>
    <property type="evidence" value="ECO:0007669"/>
    <property type="project" value="TreeGrafter"/>
</dbReference>
<evidence type="ECO:0000256" key="6">
    <source>
        <dbReference type="ARBA" id="ARBA00044504"/>
    </source>
</evidence>
<evidence type="ECO:0000256" key="4">
    <source>
        <dbReference type="ARBA" id="ARBA00022989"/>
    </source>
</evidence>
<dbReference type="SUPFAM" id="SSF103473">
    <property type="entry name" value="MFS general substrate transporter"/>
    <property type="match status" value="1"/>
</dbReference>
<dbReference type="EMBL" id="SDAM02004710">
    <property type="protein sequence ID" value="KAH6820020.1"/>
    <property type="molecule type" value="Genomic_DNA"/>
</dbReference>
<dbReference type="Gene3D" id="1.20.1250.20">
    <property type="entry name" value="MFS general substrate transporter like domains"/>
    <property type="match status" value="2"/>
</dbReference>
<dbReference type="Proteomes" id="UP001190926">
    <property type="component" value="Unassembled WGS sequence"/>
</dbReference>
<keyword evidence="2" id="KW-0813">Transport</keyword>
<comment type="subcellular location">
    <subcellularLocation>
        <location evidence="1">Membrane</location>
        <topology evidence="1">Multi-pass membrane protein</topology>
    </subcellularLocation>
</comment>
<protein>
    <submittedName>
        <fullName evidence="8">Uncharacterized protein</fullName>
    </submittedName>
</protein>
<keyword evidence="5 7" id="KW-0472">Membrane</keyword>
<evidence type="ECO:0000256" key="3">
    <source>
        <dbReference type="ARBA" id="ARBA00022692"/>
    </source>
</evidence>
<name>A0AAD4IRN3_PERFH</name>
<evidence type="ECO:0000256" key="7">
    <source>
        <dbReference type="SAM" id="Phobius"/>
    </source>
</evidence>
<accession>A0AAD4IRN3</accession>
<feature type="transmembrane region" description="Helical" evidence="7">
    <location>
        <begin position="311"/>
        <end position="330"/>
    </location>
</feature>
<feature type="transmembrane region" description="Helical" evidence="7">
    <location>
        <begin position="281"/>
        <end position="299"/>
    </location>
</feature>
<sequence length="443" mass="48861">MGRDEYGESLLEKDYFEGCPGCVVDRQKQTQRGLPFKQVLTVWIIVLATALTIASLFPFLYFMIRDFHIAEKEEDIGYYAGFVGRASISSCFSSPLRALQSSCVKVRGASYMVGRASTSALWGAIADRYGRKPVIIIGCATVVVFNTLFGLSVNYWMAITTRFLLGSLNGLLGPIKAYACETVRDEYQAFALSAETLHTHNSKRRASKDDDSLEAATQQYSAQMDENKCCKKSLFKNWPLMSSIIVYCVFSLHDMAYAEIFSLWAESPRRLGGIGYTTQDVGMVLSISGVGLLIFQSSLYPIMEKMLGPILVSRVSGIVSIPLLTSYHYIAMLSGITLSILLNTASLLKNVLSISIDTGLFILQNRAVDQDQRGAANGIAMTFMSLFKAFGPAGGGILFSWAAKRQDADFLPGDQMVFFVLNVIEAIAVLLTFKPFLVQRRNS</sequence>
<feature type="transmembrane region" description="Helical" evidence="7">
    <location>
        <begin position="238"/>
        <end position="261"/>
    </location>
</feature>
<organism evidence="8 9">
    <name type="scientific">Perilla frutescens var. hirtella</name>
    <name type="common">Perilla citriodora</name>
    <name type="synonym">Perilla setoyensis</name>
    <dbReference type="NCBI Taxonomy" id="608512"/>
    <lineage>
        <taxon>Eukaryota</taxon>
        <taxon>Viridiplantae</taxon>
        <taxon>Streptophyta</taxon>
        <taxon>Embryophyta</taxon>
        <taxon>Tracheophyta</taxon>
        <taxon>Spermatophyta</taxon>
        <taxon>Magnoliopsida</taxon>
        <taxon>eudicotyledons</taxon>
        <taxon>Gunneridae</taxon>
        <taxon>Pentapetalae</taxon>
        <taxon>asterids</taxon>
        <taxon>lamiids</taxon>
        <taxon>Lamiales</taxon>
        <taxon>Lamiaceae</taxon>
        <taxon>Nepetoideae</taxon>
        <taxon>Elsholtzieae</taxon>
        <taxon>Perilla</taxon>
    </lineage>
</organism>
<keyword evidence="4 7" id="KW-1133">Transmembrane helix</keyword>
<feature type="transmembrane region" description="Helical" evidence="7">
    <location>
        <begin position="40"/>
        <end position="64"/>
    </location>
</feature>
<keyword evidence="9" id="KW-1185">Reference proteome</keyword>
<evidence type="ECO:0000313" key="8">
    <source>
        <dbReference type="EMBL" id="KAH6820020.1"/>
    </source>
</evidence>
<dbReference type="GO" id="GO:0009705">
    <property type="term" value="C:plant-type vacuole membrane"/>
    <property type="evidence" value="ECO:0007669"/>
    <property type="project" value="TreeGrafter"/>
</dbReference>
<dbReference type="AlphaFoldDB" id="A0AAD4IRN3"/>
<dbReference type="GO" id="GO:0022821">
    <property type="term" value="F:solute:potassium antiporter activity"/>
    <property type="evidence" value="ECO:0007669"/>
    <property type="project" value="TreeGrafter"/>
</dbReference>
<comment type="similarity">
    <text evidence="6">Belongs to the major facilitator superfamily. Phosphate:H(+) symporter (TC 2.A.1.9) family.</text>
</comment>
<evidence type="ECO:0000256" key="2">
    <source>
        <dbReference type="ARBA" id="ARBA00022448"/>
    </source>
</evidence>
<evidence type="ECO:0000256" key="5">
    <source>
        <dbReference type="ARBA" id="ARBA00023136"/>
    </source>
</evidence>
<feature type="transmembrane region" description="Helical" evidence="7">
    <location>
        <begin position="134"/>
        <end position="157"/>
    </location>
</feature>
<proteinExistence type="inferred from homology"/>
<dbReference type="Pfam" id="PF07690">
    <property type="entry name" value="MFS_1"/>
    <property type="match status" value="1"/>
</dbReference>
<dbReference type="InterPro" id="IPR036259">
    <property type="entry name" value="MFS_trans_sf"/>
</dbReference>
<gene>
    <name evidence="8" type="ORF">C2S53_012888</name>
</gene>
<feature type="transmembrane region" description="Helical" evidence="7">
    <location>
        <begin position="415"/>
        <end position="433"/>
    </location>
</feature>
<evidence type="ECO:0000313" key="9">
    <source>
        <dbReference type="Proteomes" id="UP001190926"/>
    </source>
</evidence>